<dbReference type="RefSeq" id="WP_219237152.1">
    <property type="nucleotide sequence ID" value="NZ_JAHWZX010000003.1"/>
</dbReference>
<dbReference type="Pfam" id="PF01638">
    <property type="entry name" value="HxlR"/>
    <property type="match status" value="1"/>
</dbReference>
<evidence type="ECO:0000313" key="3">
    <source>
        <dbReference type="Proteomes" id="UP001197214"/>
    </source>
</evidence>
<keyword evidence="3" id="KW-1185">Reference proteome</keyword>
<reference evidence="2 3" key="1">
    <citation type="submission" date="2021-07" db="EMBL/GenBank/DDBJ databases">
        <title>Stakelama flava sp. nov., a novel endophytic bacterium isolated from branch of Kandelia candel.</title>
        <authorList>
            <person name="Tuo L."/>
        </authorList>
    </citation>
    <scope>NUCLEOTIDE SEQUENCE [LARGE SCALE GENOMIC DNA]</scope>
    <source>
        <strain evidence="2 3">CBK3Z-3</strain>
    </source>
</reference>
<name>A0ABS6XJF6_9SPHN</name>
<feature type="domain" description="HTH hxlR-type" evidence="1">
    <location>
        <begin position="1"/>
        <end position="76"/>
    </location>
</feature>
<accession>A0ABS6XJF6</accession>
<comment type="caution">
    <text evidence="2">The sequence shown here is derived from an EMBL/GenBank/DDBJ whole genome shotgun (WGS) entry which is preliminary data.</text>
</comment>
<evidence type="ECO:0000313" key="2">
    <source>
        <dbReference type="EMBL" id="MBW4330034.1"/>
    </source>
</evidence>
<organism evidence="2 3">
    <name type="scientific">Stakelama flava</name>
    <dbReference type="NCBI Taxonomy" id="2860338"/>
    <lineage>
        <taxon>Bacteria</taxon>
        <taxon>Pseudomonadati</taxon>
        <taxon>Pseudomonadota</taxon>
        <taxon>Alphaproteobacteria</taxon>
        <taxon>Sphingomonadales</taxon>
        <taxon>Sphingomonadaceae</taxon>
        <taxon>Stakelama</taxon>
    </lineage>
</organism>
<dbReference type="EMBL" id="JAHWZX010000003">
    <property type="protein sequence ID" value="MBW4330034.1"/>
    <property type="molecule type" value="Genomic_DNA"/>
</dbReference>
<dbReference type="InterPro" id="IPR002577">
    <property type="entry name" value="HTH_HxlR"/>
</dbReference>
<proteinExistence type="predicted"/>
<gene>
    <name evidence="2" type="ORF">KY084_03995</name>
</gene>
<dbReference type="Proteomes" id="UP001197214">
    <property type="component" value="Unassembled WGS sequence"/>
</dbReference>
<evidence type="ECO:0000259" key="1">
    <source>
        <dbReference type="PROSITE" id="PS51118"/>
    </source>
</evidence>
<sequence>MAAKPRDVDRFDIRRRNTCLCGRPLRELEEEGPVVRKVYAQVPPKVEYSGSPLERSLAPSLAALINRTFPGPGDRSSD</sequence>
<protein>
    <submittedName>
        <fullName evidence="2">Winged helix-turn-helix transcriptional regulator</fullName>
    </submittedName>
</protein>
<dbReference type="PROSITE" id="PS51118">
    <property type="entry name" value="HTH_HXLR"/>
    <property type="match status" value="1"/>
</dbReference>